<dbReference type="RefSeq" id="WP_096442960.1">
    <property type="nucleotide sequence ID" value="NZ_NWTN01000006.1"/>
</dbReference>
<dbReference type="PANTHER" id="PTHR46401">
    <property type="entry name" value="GLYCOSYLTRANSFERASE WBBK-RELATED"/>
    <property type="match status" value="1"/>
</dbReference>
<keyword evidence="4" id="KW-1185">Reference proteome</keyword>
<name>A0ABX5DCX9_9VIBR</name>
<keyword evidence="1 3" id="KW-0808">Transferase</keyword>
<comment type="caution">
    <text evidence="3">The sequence shown here is derived from an EMBL/GenBank/DDBJ whole genome shotgun (WGS) entry which is preliminary data.</text>
</comment>
<dbReference type="SUPFAM" id="SSF53756">
    <property type="entry name" value="UDP-Glycosyltransferase/glycogen phosphorylase"/>
    <property type="match status" value="1"/>
</dbReference>
<evidence type="ECO:0000313" key="4">
    <source>
        <dbReference type="Proteomes" id="UP000238163"/>
    </source>
</evidence>
<dbReference type="Gene3D" id="3.40.50.2000">
    <property type="entry name" value="Glycogen Phosphorylase B"/>
    <property type="match status" value="2"/>
</dbReference>
<protein>
    <submittedName>
        <fullName evidence="3">Glycosyl transferase family 1</fullName>
    </submittedName>
</protein>
<gene>
    <name evidence="3" type="ORF">COR51_12235</name>
</gene>
<dbReference type="Proteomes" id="UP000238163">
    <property type="component" value="Unassembled WGS sequence"/>
</dbReference>
<dbReference type="PANTHER" id="PTHR46401:SF2">
    <property type="entry name" value="GLYCOSYLTRANSFERASE WBBK-RELATED"/>
    <property type="match status" value="1"/>
</dbReference>
<dbReference type="GO" id="GO:0016740">
    <property type="term" value="F:transferase activity"/>
    <property type="evidence" value="ECO:0007669"/>
    <property type="project" value="UniProtKB-KW"/>
</dbReference>
<reference evidence="3 4" key="1">
    <citation type="submission" date="2018-03" db="EMBL/GenBank/DDBJ databases">
        <title>Genetic Diversity and Phenotypic Plasticity of AHL Mediated Quorum Sensing in Environmental Strains of Vibrio mediterranei.</title>
        <authorList>
            <person name="Lantoine F."/>
            <person name="Vouve F."/>
        </authorList>
    </citation>
    <scope>NUCLEOTIDE SEQUENCE [LARGE SCALE GENOMIC DNA]</scope>
    <source>
        <strain evidence="3 4">17LN0615E</strain>
    </source>
</reference>
<accession>A0ABX5DCX9</accession>
<evidence type="ECO:0000313" key="3">
    <source>
        <dbReference type="EMBL" id="PRQ67335.1"/>
    </source>
</evidence>
<proteinExistence type="predicted"/>
<organism evidence="3 4">
    <name type="scientific">Vibrio mediterranei</name>
    <dbReference type="NCBI Taxonomy" id="689"/>
    <lineage>
        <taxon>Bacteria</taxon>
        <taxon>Pseudomonadati</taxon>
        <taxon>Pseudomonadota</taxon>
        <taxon>Gammaproteobacteria</taxon>
        <taxon>Vibrionales</taxon>
        <taxon>Vibrionaceae</taxon>
        <taxon>Vibrio</taxon>
    </lineage>
</organism>
<dbReference type="Pfam" id="PF00534">
    <property type="entry name" value="Glycos_transf_1"/>
    <property type="match status" value="1"/>
</dbReference>
<dbReference type="EMBL" id="NWTN01000006">
    <property type="protein sequence ID" value="PRQ67335.1"/>
    <property type="molecule type" value="Genomic_DNA"/>
</dbReference>
<evidence type="ECO:0000259" key="2">
    <source>
        <dbReference type="Pfam" id="PF00534"/>
    </source>
</evidence>
<dbReference type="InterPro" id="IPR001296">
    <property type="entry name" value="Glyco_trans_1"/>
</dbReference>
<sequence length="369" mass="41649">MKILINASNIHTGGGVQVASSFISELREILKNDTQYSVSVIVSSQVERNLPKLLNKEVFADFTVLDIFGLSLFNLGHIQSFSGFDVVFTVFGPFYLPLRTKKHICGFAQPWIAYPKNDVYPKMNFPTKLQYKAKYLLQSLFFRTYDLLVVEQEHVKIALVDQGYNKDNIRVVSNCVSSVYDTPSEWARIEELPEPNSKSLTLGFIGRAYLHKNVSILKDVQSLLCDKYNIHVSFLLTLKSCEMRQHGLEGVPGFYSVGAITVEQCPSFYNAIDALVFPSLLECFSASPIEAMKMSTPVFASNYPFITEVCRENAYYFDPLDADSIAKSIYGAYIHSEGMISKRNNALEMVNKMPTARDRALEFFSLITS</sequence>
<feature type="domain" description="Glycosyl transferase family 1" evidence="2">
    <location>
        <begin position="195"/>
        <end position="329"/>
    </location>
</feature>
<evidence type="ECO:0000256" key="1">
    <source>
        <dbReference type="ARBA" id="ARBA00022679"/>
    </source>
</evidence>